<dbReference type="EMBL" id="PQIB02000006">
    <property type="protein sequence ID" value="RLN12946.1"/>
    <property type="molecule type" value="Genomic_DNA"/>
</dbReference>
<dbReference type="OrthoDB" id="1928633at2759"/>
<organism evidence="2 3">
    <name type="scientific">Panicum miliaceum</name>
    <name type="common">Proso millet</name>
    <name type="synonym">Broomcorn millet</name>
    <dbReference type="NCBI Taxonomy" id="4540"/>
    <lineage>
        <taxon>Eukaryota</taxon>
        <taxon>Viridiplantae</taxon>
        <taxon>Streptophyta</taxon>
        <taxon>Embryophyta</taxon>
        <taxon>Tracheophyta</taxon>
        <taxon>Spermatophyta</taxon>
        <taxon>Magnoliopsida</taxon>
        <taxon>Liliopsida</taxon>
        <taxon>Poales</taxon>
        <taxon>Poaceae</taxon>
        <taxon>PACMAD clade</taxon>
        <taxon>Panicoideae</taxon>
        <taxon>Panicodae</taxon>
        <taxon>Paniceae</taxon>
        <taxon>Panicinae</taxon>
        <taxon>Panicum</taxon>
        <taxon>Panicum sect. Panicum</taxon>
    </lineage>
</organism>
<reference evidence="3" key="1">
    <citation type="journal article" date="2019" name="Nat. Commun.">
        <title>The genome of broomcorn millet.</title>
        <authorList>
            <person name="Zou C."/>
            <person name="Miki D."/>
            <person name="Li D."/>
            <person name="Tang Q."/>
            <person name="Xiao L."/>
            <person name="Rajput S."/>
            <person name="Deng P."/>
            <person name="Jia W."/>
            <person name="Huang R."/>
            <person name="Zhang M."/>
            <person name="Sun Y."/>
            <person name="Hu J."/>
            <person name="Fu X."/>
            <person name="Schnable P.S."/>
            <person name="Li F."/>
            <person name="Zhang H."/>
            <person name="Feng B."/>
            <person name="Zhu X."/>
            <person name="Liu R."/>
            <person name="Schnable J.C."/>
            <person name="Zhu J.-K."/>
            <person name="Zhang H."/>
        </authorList>
    </citation>
    <scope>NUCLEOTIDE SEQUENCE [LARGE SCALE GENOMIC DNA]</scope>
</reference>
<feature type="domain" description="DCD" evidence="1">
    <location>
        <begin position="10"/>
        <end position="90"/>
    </location>
</feature>
<dbReference type="AlphaFoldDB" id="A0A3L6S0Z9"/>
<dbReference type="Pfam" id="PF10539">
    <property type="entry name" value="Dev_Cell_Death"/>
    <property type="match status" value="1"/>
</dbReference>
<evidence type="ECO:0000259" key="1">
    <source>
        <dbReference type="PROSITE" id="PS51222"/>
    </source>
</evidence>
<dbReference type="SMART" id="SM00767">
    <property type="entry name" value="DCD"/>
    <property type="match status" value="1"/>
</dbReference>
<keyword evidence="3" id="KW-1185">Reference proteome</keyword>
<dbReference type="PANTHER" id="PTHR46444">
    <property type="entry name" value="DCD (DEVELOPMENT AND CELL DEATH) DOMAIN PROTEIN-RELATED"/>
    <property type="match status" value="1"/>
</dbReference>
<comment type="caution">
    <text evidence="2">The sequence shown here is derived from an EMBL/GenBank/DDBJ whole genome shotgun (WGS) entry which is preliminary data.</text>
</comment>
<dbReference type="Proteomes" id="UP000275267">
    <property type="component" value="Unassembled WGS sequence"/>
</dbReference>
<evidence type="ECO:0000313" key="3">
    <source>
        <dbReference type="Proteomes" id="UP000275267"/>
    </source>
</evidence>
<evidence type="ECO:0000313" key="2">
    <source>
        <dbReference type="EMBL" id="RLN12946.1"/>
    </source>
</evidence>
<dbReference type="PANTHER" id="PTHR46444:SF9">
    <property type="entry name" value="DCD (DEVELOPMENT AND CELL DEATH) DOMAIN PROTEIN"/>
    <property type="match status" value="1"/>
</dbReference>
<protein>
    <recommendedName>
        <fullName evidence="1">DCD domain-containing protein</fullName>
    </recommendedName>
</protein>
<name>A0A3L6S0Z9_PANMI</name>
<dbReference type="InterPro" id="IPR013989">
    <property type="entry name" value="Dev_and_cell_death_domain"/>
</dbReference>
<proteinExistence type="predicted"/>
<dbReference type="PROSITE" id="PS51222">
    <property type="entry name" value="DCD"/>
    <property type="match status" value="1"/>
</dbReference>
<sequence length="90" mass="10026">MVKAQSKEYSAFGGAVFLCNHLTRKECFNKKIFGLSPHCADFVEKVKAGTTLFLYDVEQCKLHGVFEATSDGAMNIIPDAYGKRRYPSQA</sequence>
<accession>A0A3L6S0Z9</accession>
<gene>
    <name evidence="2" type="ORF">C2845_PM09G04390</name>
</gene>